<dbReference type="AlphaFoldDB" id="C9PQR0"/>
<evidence type="ECO:0000256" key="1">
    <source>
        <dbReference type="PROSITE-ProRule" id="PRU00339"/>
    </source>
</evidence>
<dbReference type="SMART" id="SM00028">
    <property type="entry name" value="TPR"/>
    <property type="match status" value="9"/>
</dbReference>
<dbReference type="Pfam" id="PF13181">
    <property type="entry name" value="TPR_8"/>
    <property type="match status" value="2"/>
</dbReference>
<dbReference type="InterPro" id="IPR027417">
    <property type="entry name" value="P-loop_NTPase"/>
</dbReference>
<dbReference type="EMBL" id="ACZR01000013">
    <property type="protein sequence ID" value="EEX50182.1"/>
    <property type="molecule type" value="Genomic_DNA"/>
</dbReference>
<dbReference type="SUPFAM" id="SSF48452">
    <property type="entry name" value="TPR-like"/>
    <property type="match status" value="2"/>
</dbReference>
<gene>
    <name evidence="4" type="ORF">HMPREF0621_1253</name>
</gene>
<dbReference type="Gene3D" id="1.25.40.10">
    <property type="entry name" value="Tetratricopeptide repeat domain"/>
    <property type="match status" value="4"/>
</dbReference>
<feature type="repeat" description="TPR" evidence="1">
    <location>
        <begin position="1001"/>
        <end position="1034"/>
    </location>
</feature>
<dbReference type="InterPro" id="IPR011990">
    <property type="entry name" value="TPR-like_helical_dom_sf"/>
</dbReference>
<dbReference type="Pfam" id="PF13676">
    <property type="entry name" value="TIR_2"/>
    <property type="match status" value="1"/>
</dbReference>
<dbReference type="InterPro" id="IPR019734">
    <property type="entry name" value="TPR_rpt"/>
</dbReference>
<evidence type="ECO:0000259" key="2">
    <source>
        <dbReference type="Pfam" id="PF13676"/>
    </source>
</evidence>
<feature type="repeat" description="TPR" evidence="1">
    <location>
        <begin position="905"/>
        <end position="938"/>
    </location>
</feature>
<feature type="domain" description="Novel STAND NTPase 1" evidence="3">
    <location>
        <begin position="173"/>
        <end position="644"/>
    </location>
</feature>
<dbReference type="PROSITE" id="PS50005">
    <property type="entry name" value="TPR"/>
    <property type="match status" value="3"/>
</dbReference>
<dbReference type="Gene3D" id="3.40.50.10140">
    <property type="entry name" value="Toll/interleukin-1 receptor homology (TIR) domain"/>
    <property type="match status" value="1"/>
</dbReference>
<evidence type="ECO:0000313" key="5">
    <source>
        <dbReference type="Proteomes" id="UP000005519"/>
    </source>
</evidence>
<comment type="caution">
    <text evidence="4">The sequence shown here is derived from an EMBL/GenBank/DDBJ whole genome shotgun (WGS) entry which is preliminary data.</text>
</comment>
<accession>C9PQR0</accession>
<dbReference type="RefSeq" id="WP_005762013.1">
    <property type="nucleotide sequence ID" value="NZ_GG704810.1"/>
</dbReference>
<dbReference type="GO" id="GO:0007165">
    <property type="term" value="P:signal transduction"/>
    <property type="evidence" value="ECO:0007669"/>
    <property type="project" value="InterPro"/>
</dbReference>
<keyword evidence="5" id="KW-1185">Reference proteome</keyword>
<proteinExistence type="predicted"/>
<dbReference type="InterPro" id="IPR035897">
    <property type="entry name" value="Toll_tir_struct_dom_sf"/>
</dbReference>
<feature type="repeat" description="TPR" evidence="1">
    <location>
        <begin position="953"/>
        <end position="986"/>
    </location>
</feature>
<dbReference type="PANTHER" id="PTHR10098">
    <property type="entry name" value="RAPSYN-RELATED"/>
    <property type="match status" value="1"/>
</dbReference>
<dbReference type="SUPFAM" id="SSF52540">
    <property type="entry name" value="P-loop containing nucleoside triphosphate hydrolases"/>
    <property type="match status" value="1"/>
</dbReference>
<dbReference type="InterPro" id="IPR000157">
    <property type="entry name" value="TIR_dom"/>
</dbReference>
<sequence length="1275" mass="146796">MSQLFISHSSLDNAQAIALRDWLREQGWSLFLDLDPESGIQVGEEWRKKLHYSINECEAILLLISDNWLTSLHCLSEYQTAVFLNKPIFPLIIGKVKKQAIPKEILDKWNIGNLTLGYPQLDISVTLQNGKNQIVSFSQAGLNSLKGGLTLADLHPECFQWPPLSRYHNPPSPYKGLKPLEQEDAGILFGRDGAIKALMSELHRLRNSTEIRVIAIQGASGAGKSSFLRAGILPRLARYPQHFIVLPIIRPYDAVLSGEKGLIESLVQYNYQYKLGYTKQQIVNLIKNLYKNDDITEVTLNPEAVSNFKLFLKHIIKTNNSIAFLNNNSKKLQPATLILPLDQAEELFTENNKEANPFLLLIADLILSNEIDLMVLSTIRTDAYSLLQAAKKLEGIHQYPFSLPRIAKGAYQQIIEGPAKLLAKTQKPLCIDPQLTDQLLKDLEQDGGKDALPLLAFTLERLYLDYGYNGKLELKEYLTFQDDSTQQHSGLGGLQGAVNIAIDEALRKAQQDPRIPQDHTACMQLLRRAFIPYLASIDLKTHSPHRKIAHYRDIPEDARPLIDSLVESRLLTKDYCTQLSEEEKNLIANGESSEHFITIELAHESILRQWHLLSDWLKEDIADLSLLEMLQVETTAWLKSKKHPEWLRLRGGRLQAATQLQQGKFKHYISKEQQNYLQSCYLQEVQEQEDELNKAKALAQARATALKHAKVGLILSSALLSLSIFVGLFAFEKKQEAEQQTIKYQMELEKSKILLKEIGSAVRFLNFDLRDVLEQYVPITKQTAIYEQIEHLRENLEYYSNQKESRQVATAYINQGNYAWSLGDLEKAGRYYQRAFKEFKILAEQAPEDPKAQQDLSVAYEKLGNIAEMQQNFRQALMNYQSSFNIRQQLSERNPENRIAQRSLSIAYKKLGDIYYLRNQSQTALHNYRASLEIDEHLVKLQPEDDGTLRELSISYHNLGNLMYAEHQYSQSLSYYQMAFELSKEWVKRDPTNQKAMQDLSVAYERLGDVKYAQNEYENALFYYQKAIEIDKKQAEQDPNDPNLQRNLGFSYEKIGNINRLQKHSDQALKNYHAALDIFQQLANNQPSNRQAQRSLGIAYDKLGNIAIEKNDLKQAETYYNKAFHIFQKLAKQSSKNRQIQRIFSIAHNKLGLVEQGKKNYAKALEHFQTSFSIRYKLYLKNMNNRVSQQDMAISYELLGDVAKIQQNYSQALYYYQQALYFSEMLLKEQPENTSLFENTAYLHQKLSAVYQDLQDNENMLFHHDEYQKLRAKLK</sequence>
<reference evidence="4 5" key="1">
    <citation type="submission" date="2009-10" db="EMBL/GenBank/DDBJ databases">
        <authorList>
            <person name="Muzny D."/>
            <person name="Qin X."/>
            <person name="Deng J."/>
            <person name="Jiang H."/>
            <person name="Liu Y."/>
            <person name="Qu J."/>
            <person name="Song X.-Z."/>
            <person name="Zhang L."/>
            <person name="Thornton R."/>
            <person name="Coyle M."/>
            <person name="Francisco L."/>
            <person name="Jackson L."/>
            <person name="Javaid M."/>
            <person name="Korchina V."/>
            <person name="Kovar C."/>
            <person name="Mata R."/>
            <person name="Mathew T."/>
            <person name="Ngo R."/>
            <person name="Nguyen L."/>
            <person name="Nguyen N."/>
            <person name="Okwuonu G."/>
            <person name="Ongeri F."/>
            <person name="Pham C."/>
            <person name="Simmons D."/>
            <person name="Wilczek-Boney K."/>
            <person name="Hale W."/>
            <person name="Jakkamsetti A."/>
            <person name="Pham P."/>
            <person name="Ruth R."/>
            <person name="San Lucas F."/>
            <person name="Warren J."/>
            <person name="Zhang J."/>
            <person name="Zhao Z."/>
            <person name="Zhou C."/>
            <person name="Zhu D."/>
            <person name="Lee S."/>
            <person name="Bess C."/>
            <person name="Blankenburg K."/>
            <person name="Forbes L."/>
            <person name="Fu Q."/>
            <person name="Gubbala S."/>
            <person name="Hirani K."/>
            <person name="Jayaseelan J.C."/>
            <person name="Lara F."/>
            <person name="Munidasa M."/>
            <person name="Palculict T."/>
            <person name="Patil S."/>
            <person name="Pu L.-L."/>
            <person name="Saada N."/>
            <person name="Tang L."/>
            <person name="Weissenberger G."/>
            <person name="Zhu Y."/>
            <person name="Hemphill L."/>
            <person name="Shang Y."/>
            <person name="Youmans B."/>
            <person name="Ayvaz T."/>
            <person name="Ross M."/>
            <person name="Santibanez J."/>
            <person name="Aqrawi P."/>
            <person name="Gross S."/>
            <person name="Joshi V."/>
            <person name="Fowler G."/>
            <person name="Nazareth L."/>
            <person name="Reid J."/>
            <person name="Worley K."/>
            <person name="Petrosino J."/>
            <person name="Highlander S."/>
            <person name="Gibbs R."/>
        </authorList>
    </citation>
    <scope>NUCLEOTIDE SEQUENCE [LARGE SCALE GENOMIC DNA]</scope>
    <source>
        <strain evidence="4 5">ATCC 43325</strain>
    </source>
</reference>
<dbReference type="Pfam" id="PF13432">
    <property type="entry name" value="TPR_16"/>
    <property type="match status" value="1"/>
</dbReference>
<dbReference type="SUPFAM" id="SSF52200">
    <property type="entry name" value="Toll/Interleukin receptor TIR domain"/>
    <property type="match status" value="1"/>
</dbReference>
<dbReference type="OrthoDB" id="6126697at2"/>
<dbReference type="HOGENOM" id="CLU_263570_0_0_6"/>
<protein>
    <submittedName>
        <fullName evidence="4">Tetratricopeptide repeat protein</fullName>
    </submittedName>
</protein>
<evidence type="ECO:0000259" key="3">
    <source>
        <dbReference type="Pfam" id="PF20703"/>
    </source>
</evidence>
<dbReference type="Proteomes" id="UP000005519">
    <property type="component" value="Unassembled WGS sequence"/>
</dbReference>
<keyword evidence="1" id="KW-0802">TPR repeat</keyword>
<organism evidence="4 5">
    <name type="scientific">Pasteurella dagmatis ATCC 43325</name>
    <dbReference type="NCBI Taxonomy" id="667128"/>
    <lineage>
        <taxon>Bacteria</taxon>
        <taxon>Pseudomonadati</taxon>
        <taxon>Pseudomonadota</taxon>
        <taxon>Gammaproteobacteria</taxon>
        <taxon>Pasteurellales</taxon>
        <taxon>Pasteurellaceae</taxon>
        <taxon>Pasteurella</taxon>
    </lineage>
</organism>
<feature type="domain" description="TIR" evidence="2">
    <location>
        <begin position="5"/>
        <end position="96"/>
    </location>
</feature>
<dbReference type="InterPro" id="IPR049052">
    <property type="entry name" value="nSTAND1"/>
</dbReference>
<dbReference type="PROSITE" id="PS50293">
    <property type="entry name" value="TPR_REGION"/>
    <property type="match status" value="1"/>
</dbReference>
<evidence type="ECO:0000313" key="4">
    <source>
        <dbReference type="EMBL" id="EEX50182.1"/>
    </source>
</evidence>
<name>C9PQR0_9PAST</name>
<dbReference type="STRING" id="667128.HMPREF0621_1253"/>
<dbReference type="Pfam" id="PF20703">
    <property type="entry name" value="nSTAND1"/>
    <property type="match status" value="1"/>
</dbReference>